<dbReference type="SUPFAM" id="SSF103473">
    <property type="entry name" value="MFS general substrate transporter"/>
    <property type="match status" value="1"/>
</dbReference>
<dbReference type="InterPro" id="IPR005829">
    <property type="entry name" value="Sugar_transporter_CS"/>
</dbReference>
<accession>A0ABW9B8W1</accession>
<feature type="transmembrane region" description="Helical" evidence="5">
    <location>
        <begin position="440"/>
        <end position="458"/>
    </location>
</feature>
<dbReference type="Proteomes" id="UP001629230">
    <property type="component" value="Unassembled WGS sequence"/>
</dbReference>
<feature type="transmembrane region" description="Helical" evidence="5">
    <location>
        <begin position="135"/>
        <end position="156"/>
    </location>
</feature>
<dbReference type="RefSeq" id="WP_408183386.1">
    <property type="nucleotide sequence ID" value="NZ_JAQQEZ010000097.1"/>
</dbReference>
<dbReference type="PANTHER" id="PTHR23528">
    <property type="match status" value="1"/>
</dbReference>
<feature type="transmembrane region" description="Helical" evidence="5">
    <location>
        <begin position="370"/>
        <end position="387"/>
    </location>
</feature>
<feature type="transmembrane region" description="Helical" evidence="5">
    <location>
        <begin position="408"/>
        <end position="428"/>
    </location>
</feature>
<feature type="transmembrane region" description="Helical" evidence="5">
    <location>
        <begin position="346"/>
        <end position="364"/>
    </location>
</feature>
<keyword evidence="2 5" id="KW-0812">Transmembrane</keyword>
<evidence type="ECO:0000256" key="5">
    <source>
        <dbReference type="SAM" id="Phobius"/>
    </source>
</evidence>
<keyword evidence="8" id="KW-1185">Reference proteome</keyword>
<organism evidence="7 8">
    <name type="scientific">Paraburkholderia dipogonis</name>
    <dbReference type="NCBI Taxonomy" id="1211383"/>
    <lineage>
        <taxon>Bacteria</taxon>
        <taxon>Pseudomonadati</taxon>
        <taxon>Pseudomonadota</taxon>
        <taxon>Betaproteobacteria</taxon>
        <taxon>Burkholderiales</taxon>
        <taxon>Burkholderiaceae</taxon>
        <taxon>Paraburkholderia</taxon>
    </lineage>
</organism>
<feature type="transmembrane region" description="Helical" evidence="5">
    <location>
        <begin position="66"/>
        <end position="89"/>
    </location>
</feature>
<feature type="domain" description="Major facilitator superfamily (MFS) profile" evidence="6">
    <location>
        <begin position="53"/>
        <end position="465"/>
    </location>
</feature>
<dbReference type="InterPro" id="IPR011701">
    <property type="entry name" value="MFS"/>
</dbReference>
<proteinExistence type="predicted"/>
<comment type="subcellular location">
    <subcellularLocation>
        <location evidence="1">Membrane</location>
        <topology evidence="1">Multi-pass membrane protein</topology>
    </subcellularLocation>
</comment>
<evidence type="ECO:0000256" key="4">
    <source>
        <dbReference type="ARBA" id="ARBA00023136"/>
    </source>
</evidence>
<feature type="transmembrane region" description="Helical" evidence="5">
    <location>
        <begin position="224"/>
        <end position="243"/>
    </location>
</feature>
<evidence type="ECO:0000259" key="6">
    <source>
        <dbReference type="PROSITE" id="PS50850"/>
    </source>
</evidence>
<evidence type="ECO:0000313" key="7">
    <source>
        <dbReference type="EMBL" id="MFM0008376.1"/>
    </source>
</evidence>
<evidence type="ECO:0000313" key="8">
    <source>
        <dbReference type="Proteomes" id="UP001629230"/>
    </source>
</evidence>
<feature type="transmembrane region" description="Helical" evidence="5">
    <location>
        <begin position="275"/>
        <end position="292"/>
    </location>
</feature>
<feature type="transmembrane region" description="Helical" evidence="5">
    <location>
        <begin position="162"/>
        <end position="183"/>
    </location>
</feature>
<dbReference type="PROSITE" id="PS50850">
    <property type="entry name" value="MFS"/>
    <property type="match status" value="1"/>
</dbReference>
<dbReference type="Pfam" id="PF07690">
    <property type="entry name" value="MFS_1"/>
    <property type="match status" value="1"/>
</dbReference>
<feature type="transmembrane region" description="Helical" evidence="5">
    <location>
        <begin position="195"/>
        <end position="218"/>
    </location>
</feature>
<dbReference type="EMBL" id="JAQQEZ010000097">
    <property type="protein sequence ID" value="MFM0008376.1"/>
    <property type="molecule type" value="Genomic_DNA"/>
</dbReference>
<name>A0ABW9B8W1_9BURK</name>
<feature type="transmembrane region" description="Helical" evidence="5">
    <location>
        <begin position="101"/>
        <end position="123"/>
    </location>
</feature>
<reference evidence="7 8" key="1">
    <citation type="journal article" date="2024" name="Chem. Sci.">
        <title>Discovery of megapolipeptins by genome mining of a Burkholderiales bacteria collection.</title>
        <authorList>
            <person name="Paulo B.S."/>
            <person name="Recchia M.J.J."/>
            <person name="Lee S."/>
            <person name="Fergusson C.H."/>
            <person name="Romanowski S.B."/>
            <person name="Hernandez A."/>
            <person name="Krull N."/>
            <person name="Liu D.Y."/>
            <person name="Cavanagh H."/>
            <person name="Bos A."/>
            <person name="Gray C.A."/>
            <person name="Murphy B.T."/>
            <person name="Linington R.G."/>
            <person name="Eustaquio A.S."/>
        </authorList>
    </citation>
    <scope>NUCLEOTIDE SEQUENCE [LARGE SCALE GENOMIC DNA]</scope>
    <source>
        <strain evidence="7 8">RL17-350-BIC-A</strain>
    </source>
</reference>
<comment type="caution">
    <text evidence="7">The sequence shown here is derived from an EMBL/GenBank/DDBJ whole genome shotgun (WGS) entry which is preliminary data.</text>
</comment>
<protein>
    <submittedName>
        <fullName evidence="7">MFS transporter</fullName>
    </submittedName>
</protein>
<evidence type="ECO:0000256" key="1">
    <source>
        <dbReference type="ARBA" id="ARBA00004141"/>
    </source>
</evidence>
<dbReference type="InterPro" id="IPR020846">
    <property type="entry name" value="MFS_dom"/>
</dbReference>
<evidence type="ECO:0000256" key="3">
    <source>
        <dbReference type="ARBA" id="ARBA00022989"/>
    </source>
</evidence>
<dbReference type="Gene3D" id="1.20.1250.20">
    <property type="entry name" value="MFS general substrate transporter like domains"/>
    <property type="match status" value="2"/>
</dbReference>
<dbReference type="InterPro" id="IPR036259">
    <property type="entry name" value="MFS_trans_sf"/>
</dbReference>
<keyword evidence="3 5" id="KW-1133">Transmembrane helix</keyword>
<feature type="transmembrane region" description="Helical" evidence="5">
    <location>
        <begin position="312"/>
        <end position="334"/>
    </location>
</feature>
<gene>
    <name evidence="7" type="ORF">PQR57_46700</name>
</gene>
<sequence length="465" mass="49313">MSPSQVAVAENLLLRRFNVRAYSDVEEGGRFQGVKTSGVRQGQESAPERNIRLTGQQITGWFVARYIAAIIGIWVALITPASVTLALRVGQIDPAHKGTSLAFVASLGALAALFANPIFGALSDSSTSRFGQRRPFIIGGMIGGTLSIFFIGFFATTVNMVTVGWVAAQLCFNAAIAATIAVLPERVPTEMRGKVSGWMGMTTQVGVVGGVFLIQLAGTEGYGPFVWPAVVGALMVLPFLLTLREKPRSKDEVVPLSLKSIASSLWINPVRHRDFALAWLGRFLVWTSLYSLTTYKTYFLIDTLHYTTKTVAPVLTVAMFTLALCIAASSIPSGWLSDKVGRRKPFVVAASLLFAVAMVIVAYAGSVSQFVVGVGVAGLAQGMYLGVDYALVSEVLPDSSEQAARGMGFFNLSSTIPQTIAPVLAPVLLKIGATGTTGNYAALFGAAAVFAVVAACVTQQIRGVR</sequence>
<dbReference type="PANTHER" id="PTHR23528:SF1">
    <property type="entry name" value="MAJOR FACILITATOR SUPERFAMILY (MFS) PROFILE DOMAIN-CONTAINING PROTEIN"/>
    <property type="match status" value="1"/>
</dbReference>
<evidence type="ECO:0000256" key="2">
    <source>
        <dbReference type="ARBA" id="ARBA00022692"/>
    </source>
</evidence>
<keyword evidence="4 5" id="KW-0472">Membrane</keyword>
<dbReference type="PROSITE" id="PS00216">
    <property type="entry name" value="SUGAR_TRANSPORT_1"/>
    <property type="match status" value="1"/>
</dbReference>